<dbReference type="GO" id="GO:0033588">
    <property type="term" value="C:elongator holoenzyme complex"/>
    <property type="evidence" value="ECO:0007669"/>
    <property type="project" value="TreeGrafter"/>
</dbReference>
<comment type="catalytic activity">
    <reaction evidence="15">
        <text>uridine(34) in tRNA + acetyl-CoA + S-adenosyl-L-methionine + H2O = 5-(carboxymethyl)uridine(34) in tRNA + 5'-deoxyadenosine + L-methionine + CoA + 2 H(+)</text>
        <dbReference type="Rhea" id="RHEA:61020"/>
        <dbReference type="Rhea" id="RHEA-COMP:10407"/>
        <dbReference type="Rhea" id="RHEA-COMP:11727"/>
        <dbReference type="ChEBI" id="CHEBI:15377"/>
        <dbReference type="ChEBI" id="CHEBI:15378"/>
        <dbReference type="ChEBI" id="CHEBI:17319"/>
        <dbReference type="ChEBI" id="CHEBI:57287"/>
        <dbReference type="ChEBI" id="CHEBI:57288"/>
        <dbReference type="ChEBI" id="CHEBI:57844"/>
        <dbReference type="ChEBI" id="CHEBI:59789"/>
        <dbReference type="ChEBI" id="CHEBI:65315"/>
        <dbReference type="ChEBI" id="CHEBI:74882"/>
        <dbReference type="EC" id="2.3.1.311"/>
    </reaction>
    <physiologicalReaction direction="left-to-right" evidence="15">
        <dbReference type="Rhea" id="RHEA:61021"/>
    </physiologicalReaction>
</comment>
<keyword evidence="4" id="KW-0004">4Fe-4S</keyword>
<evidence type="ECO:0000256" key="14">
    <source>
        <dbReference type="ARBA" id="ARBA00044771"/>
    </source>
</evidence>
<accession>C5LD08</accession>
<dbReference type="Gene3D" id="3.40.630.30">
    <property type="match status" value="1"/>
</dbReference>
<dbReference type="PANTHER" id="PTHR11135:SF2">
    <property type="entry name" value="ELONGATOR COMPLEX PROTEIN 3"/>
    <property type="match status" value="1"/>
</dbReference>
<keyword evidence="17" id="KW-0472">Membrane</keyword>
<dbReference type="SFLD" id="SFLDG01086">
    <property type="entry name" value="elongater_protein-like"/>
    <property type="match status" value="1"/>
</dbReference>
<dbReference type="RefSeq" id="XP_002773536.1">
    <property type="nucleotide sequence ID" value="XM_002773490.1"/>
</dbReference>
<dbReference type="UniPathway" id="UPA00988"/>
<keyword evidence="5" id="KW-0820">tRNA-binding</keyword>
<dbReference type="PROSITE" id="PS51186">
    <property type="entry name" value="GNAT"/>
    <property type="match status" value="1"/>
</dbReference>
<dbReference type="InParanoid" id="C5LD08"/>
<dbReference type="GO" id="GO:0046872">
    <property type="term" value="F:metal ion binding"/>
    <property type="evidence" value="ECO:0007669"/>
    <property type="project" value="UniProtKB-KW"/>
</dbReference>
<dbReference type="FunCoup" id="C5LD08">
    <property type="interactions" value="753"/>
</dbReference>
<evidence type="ECO:0000313" key="20">
    <source>
        <dbReference type="EMBL" id="EER05352.1"/>
    </source>
</evidence>
<reference evidence="20 21" key="1">
    <citation type="submission" date="2008-07" db="EMBL/GenBank/DDBJ databases">
        <authorList>
            <person name="El-Sayed N."/>
            <person name="Caler E."/>
            <person name="Inman J."/>
            <person name="Amedeo P."/>
            <person name="Hass B."/>
            <person name="Wortman J."/>
        </authorList>
    </citation>
    <scope>NUCLEOTIDE SEQUENCE [LARGE SCALE GENOMIC DNA]</scope>
    <source>
        <strain evidence="21">ATCC 50983 / TXsc</strain>
    </source>
</reference>
<dbReference type="PROSITE" id="PS51918">
    <property type="entry name" value="RADICAL_SAM"/>
    <property type="match status" value="1"/>
</dbReference>
<evidence type="ECO:0000256" key="1">
    <source>
        <dbReference type="ARBA" id="ARBA00001966"/>
    </source>
</evidence>
<dbReference type="InterPro" id="IPR006638">
    <property type="entry name" value="Elp3/MiaA/NifB-like_rSAM"/>
</dbReference>
<keyword evidence="7" id="KW-0949">S-adenosyl-L-methionine</keyword>
<evidence type="ECO:0000256" key="3">
    <source>
        <dbReference type="ARBA" id="ARBA00005494"/>
    </source>
</evidence>
<dbReference type="GO" id="GO:0005737">
    <property type="term" value="C:cytoplasm"/>
    <property type="evidence" value="ECO:0007669"/>
    <property type="project" value="TreeGrafter"/>
</dbReference>
<dbReference type="GO" id="GO:0106261">
    <property type="term" value="F:tRNA uridine(34) acetyltransferase activity"/>
    <property type="evidence" value="ECO:0007669"/>
    <property type="project" value="UniProtKB-EC"/>
</dbReference>
<comment type="similarity">
    <text evidence="3">Belongs to the ELP3 family.</text>
</comment>
<feature type="region of interest" description="Disordered" evidence="16">
    <location>
        <begin position="527"/>
        <end position="562"/>
    </location>
</feature>
<keyword evidence="13" id="KW-0012">Acyltransferase</keyword>
<dbReference type="SUPFAM" id="SSF102114">
    <property type="entry name" value="Radical SAM enzymes"/>
    <property type="match status" value="1"/>
</dbReference>
<comment type="cofactor">
    <cofactor evidence="1">
        <name>[4Fe-4S] cluster</name>
        <dbReference type="ChEBI" id="CHEBI:49883"/>
    </cofactor>
</comment>
<dbReference type="GeneID" id="9041379"/>
<evidence type="ECO:0000256" key="5">
    <source>
        <dbReference type="ARBA" id="ARBA00022555"/>
    </source>
</evidence>
<evidence type="ECO:0000256" key="17">
    <source>
        <dbReference type="SAM" id="Phobius"/>
    </source>
</evidence>
<feature type="domain" description="N-acetyltransferase" evidence="18">
    <location>
        <begin position="599"/>
        <end position="753"/>
    </location>
</feature>
<keyword evidence="10" id="KW-0694">RNA-binding</keyword>
<sequence>MTAAPSSLERESSEGVPTEASTVADTTAEMGREHMVEGQKQYDICTTDAQTKHMQAKDLYTEEWTEYQHRVKADTDWPKVECFVKDLLEYDLSTEQSYKASYRAVLRKAKLVPSKAQLQAAYTTLVTRGDVQQNEHFERIFLKKSIRSNSGVVVITIVTAPGPFSCPNDCYYCPNEPGQPRSYLSTEPAVARANQNKFDPVLQFWDRATTLARQGHTVDKVEIIVLGGTWSFYPPEYQEQFCRDLFYAANVFNENAIAKNRKLDVSSLEAHSMPALNSLYRGKLSLEEEQVRNEVSDCKIIDSSGLHKPNRAEKAEDSRMHRVQIGVQHTDNQILKTINRGHTVEDSIKAVKLLKESCFKVDIHLMPDLPTSDPEKDREMFQFVLETPHLQADHWKIYPCEVTPFSTIEKWYSEGSYIPYTEKNPKLLVDLLVWTKARVHPWIRLNRVIRDIPEVSIIAGNQNTNLRQMIFKELAKQGKYCRCIRCREVRDWPEDDSLLRLVKRWYRSSDGDECFLSFEGSIDRGVGGGATERGMKKKLKKEEKKKSKKQRKAQRTESSAAETPGMGSLVLAKLSAGADKCVTLQQSVWRAARSWVFGTGLEDATPKDNAPLYGLLRLRFNDNGLTQRHKVFPELSGCALIRELHVYGTVQAVRQHKADRAMSQISNATSLHSSSHLSSAAGGTDVAPVQHTGLGRRLLAEAERMAVERGYSKIAVISGVGVRNYYRKFGYRMPGEGVGHFLIKDLSSQLEAHRAQCERVRRRQIVLETTTVVGIATLCGLGVAYLARRRN</sequence>
<feature type="domain" description="Radical SAM core" evidence="19">
    <location>
        <begin position="149"/>
        <end position="444"/>
    </location>
</feature>
<evidence type="ECO:0000256" key="4">
    <source>
        <dbReference type="ARBA" id="ARBA00022485"/>
    </source>
</evidence>
<gene>
    <name evidence="20" type="ORF">Pmar_PMAR029516</name>
</gene>
<evidence type="ECO:0000256" key="7">
    <source>
        <dbReference type="ARBA" id="ARBA00022691"/>
    </source>
</evidence>
<evidence type="ECO:0000313" key="21">
    <source>
        <dbReference type="Proteomes" id="UP000007800"/>
    </source>
</evidence>
<dbReference type="InterPro" id="IPR007197">
    <property type="entry name" value="rSAM"/>
</dbReference>
<dbReference type="OrthoDB" id="10265243at2759"/>
<evidence type="ECO:0000256" key="10">
    <source>
        <dbReference type="ARBA" id="ARBA00022884"/>
    </source>
</evidence>
<dbReference type="PANTHER" id="PTHR11135">
    <property type="entry name" value="HISTONE ACETYLTRANSFERASE-RELATED"/>
    <property type="match status" value="1"/>
</dbReference>
<keyword evidence="8" id="KW-0819">tRNA processing</keyword>
<dbReference type="GO" id="GO:0051539">
    <property type="term" value="F:4 iron, 4 sulfur cluster binding"/>
    <property type="evidence" value="ECO:0007669"/>
    <property type="project" value="UniProtKB-KW"/>
</dbReference>
<evidence type="ECO:0000259" key="18">
    <source>
        <dbReference type="PROSITE" id="PS51186"/>
    </source>
</evidence>
<keyword evidence="9" id="KW-0479">Metal-binding</keyword>
<evidence type="ECO:0000256" key="16">
    <source>
        <dbReference type="SAM" id="MobiDB-lite"/>
    </source>
</evidence>
<dbReference type="InterPro" id="IPR032432">
    <property type="entry name" value="Radical_SAM_C"/>
</dbReference>
<organism evidence="21">
    <name type="scientific">Perkinsus marinus (strain ATCC 50983 / TXsc)</name>
    <dbReference type="NCBI Taxonomy" id="423536"/>
    <lineage>
        <taxon>Eukaryota</taxon>
        <taxon>Sar</taxon>
        <taxon>Alveolata</taxon>
        <taxon>Perkinsozoa</taxon>
        <taxon>Perkinsea</taxon>
        <taxon>Perkinsida</taxon>
        <taxon>Perkinsidae</taxon>
        <taxon>Perkinsus</taxon>
    </lineage>
</organism>
<dbReference type="InterPro" id="IPR000182">
    <property type="entry name" value="GNAT_dom"/>
</dbReference>
<keyword evidence="17" id="KW-0812">Transmembrane</keyword>
<dbReference type="GO" id="GO:0005634">
    <property type="term" value="C:nucleus"/>
    <property type="evidence" value="ECO:0007669"/>
    <property type="project" value="TreeGrafter"/>
</dbReference>
<evidence type="ECO:0000256" key="2">
    <source>
        <dbReference type="ARBA" id="ARBA00005217"/>
    </source>
</evidence>
<dbReference type="Pfam" id="PF04055">
    <property type="entry name" value="Radical_SAM"/>
    <property type="match status" value="1"/>
</dbReference>
<dbReference type="SUPFAM" id="SSF55729">
    <property type="entry name" value="Acyl-CoA N-acyltransferases (Nat)"/>
    <property type="match status" value="1"/>
</dbReference>
<evidence type="ECO:0000256" key="6">
    <source>
        <dbReference type="ARBA" id="ARBA00022679"/>
    </source>
</evidence>
<dbReference type="GO" id="GO:0002926">
    <property type="term" value="P:tRNA wobble base 5-methoxycarbonylmethyl-2-thiouridinylation"/>
    <property type="evidence" value="ECO:0007669"/>
    <property type="project" value="TreeGrafter"/>
</dbReference>
<dbReference type="SFLD" id="SFLDF00344">
    <property type="entry name" value="ELP3-like"/>
    <property type="match status" value="1"/>
</dbReference>
<dbReference type="Pfam" id="PF16199">
    <property type="entry name" value="Radical_SAM_C"/>
    <property type="match status" value="1"/>
</dbReference>
<dbReference type="SMART" id="SM00729">
    <property type="entry name" value="Elp3"/>
    <property type="match status" value="1"/>
</dbReference>
<evidence type="ECO:0000256" key="11">
    <source>
        <dbReference type="ARBA" id="ARBA00023004"/>
    </source>
</evidence>
<evidence type="ECO:0000256" key="8">
    <source>
        <dbReference type="ARBA" id="ARBA00022694"/>
    </source>
</evidence>
<dbReference type="InterPro" id="IPR034687">
    <property type="entry name" value="ELP3-like"/>
</dbReference>
<dbReference type="EC" id="2.3.1.311" evidence="14"/>
<proteinExistence type="inferred from homology"/>
<protein>
    <recommendedName>
        <fullName evidence="14">tRNA carboxymethyluridine synthase</fullName>
        <ecNumber evidence="14">2.3.1.311</ecNumber>
    </recommendedName>
</protein>
<evidence type="ECO:0000256" key="15">
    <source>
        <dbReference type="ARBA" id="ARBA00047372"/>
    </source>
</evidence>
<feature type="region of interest" description="Disordered" evidence="16">
    <location>
        <begin position="1"/>
        <end position="24"/>
    </location>
</feature>
<comment type="pathway">
    <text evidence="2">tRNA modification.</text>
</comment>
<feature type="transmembrane region" description="Helical" evidence="17">
    <location>
        <begin position="765"/>
        <end position="787"/>
    </location>
</feature>
<evidence type="ECO:0000256" key="13">
    <source>
        <dbReference type="ARBA" id="ARBA00023315"/>
    </source>
</evidence>
<dbReference type="AlphaFoldDB" id="C5LD08"/>
<keyword evidence="21" id="KW-1185">Reference proteome</keyword>
<dbReference type="GO" id="GO:0000049">
    <property type="term" value="F:tRNA binding"/>
    <property type="evidence" value="ECO:0007669"/>
    <property type="project" value="UniProtKB-KW"/>
</dbReference>
<dbReference type="Gene3D" id="3.30.750.200">
    <property type="match status" value="1"/>
</dbReference>
<dbReference type="SFLD" id="SFLDS00029">
    <property type="entry name" value="Radical_SAM"/>
    <property type="match status" value="1"/>
</dbReference>
<name>C5LD08_PERM5</name>
<evidence type="ECO:0000256" key="9">
    <source>
        <dbReference type="ARBA" id="ARBA00022723"/>
    </source>
</evidence>
<dbReference type="InterPro" id="IPR039661">
    <property type="entry name" value="ELP3"/>
</dbReference>
<dbReference type="Proteomes" id="UP000007800">
    <property type="component" value="Unassembled WGS sequence"/>
</dbReference>
<keyword evidence="11" id="KW-0408">Iron</keyword>
<evidence type="ECO:0000259" key="19">
    <source>
        <dbReference type="PROSITE" id="PS51918"/>
    </source>
</evidence>
<keyword evidence="6" id="KW-0808">Transferase</keyword>
<evidence type="ECO:0000256" key="12">
    <source>
        <dbReference type="ARBA" id="ARBA00023014"/>
    </source>
</evidence>
<dbReference type="InterPro" id="IPR058240">
    <property type="entry name" value="rSAM_sf"/>
</dbReference>
<dbReference type="InterPro" id="IPR016181">
    <property type="entry name" value="Acyl_CoA_acyltransferase"/>
</dbReference>
<keyword evidence="12" id="KW-0411">Iron-sulfur</keyword>
<dbReference type="OMA" id="YLQADQW"/>
<keyword evidence="17" id="KW-1133">Transmembrane helix</keyword>
<dbReference type="EMBL" id="GG680950">
    <property type="protein sequence ID" value="EER05352.1"/>
    <property type="molecule type" value="Genomic_DNA"/>
</dbReference>